<dbReference type="EMBL" id="JACHJL010000013">
    <property type="protein sequence ID" value="MBB5937835.1"/>
    <property type="molecule type" value="Genomic_DNA"/>
</dbReference>
<protein>
    <submittedName>
        <fullName evidence="1">Uncharacterized protein</fullName>
    </submittedName>
</protein>
<evidence type="ECO:0000313" key="1">
    <source>
        <dbReference type="EMBL" id="MBB5937835.1"/>
    </source>
</evidence>
<gene>
    <name evidence="1" type="ORF">FHS42_004919</name>
</gene>
<name>A0A7W9QCS6_9ACTN</name>
<organism evidence="1 2">
    <name type="scientific">Streptomyces zagrosensis</name>
    <dbReference type="NCBI Taxonomy" id="1042984"/>
    <lineage>
        <taxon>Bacteria</taxon>
        <taxon>Bacillati</taxon>
        <taxon>Actinomycetota</taxon>
        <taxon>Actinomycetes</taxon>
        <taxon>Kitasatosporales</taxon>
        <taxon>Streptomycetaceae</taxon>
        <taxon>Streptomyces</taxon>
    </lineage>
</organism>
<dbReference type="AlphaFoldDB" id="A0A7W9QCS6"/>
<proteinExistence type="predicted"/>
<sequence>MHDLKHSYDQFHDGIVQYYSDISNYIPRLTVDYFSL</sequence>
<reference evidence="1 2" key="1">
    <citation type="submission" date="2020-08" db="EMBL/GenBank/DDBJ databases">
        <title>Genomic Encyclopedia of Type Strains, Phase III (KMG-III): the genomes of soil and plant-associated and newly described type strains.</title>
        <authorList>
            <person name="Whitman W."/>
        </authorList>
    </citation>
    <scope>NUCLEOTIDE SEQUENCE [LARGE SCALE GENOMIC DNA]</scope>
    <source>
        <strain evidence="1 2">CECT 8305</strain>
    </source>
</reference>
<evidence type="ECO:0000313" key="2">
    <source>
        <dbReference type="Proteomes" id="UP000588098"/>
    </source>
</evidence>
<accession>A0A7W9QCS6</accession>
<keyword evidence="2" id="KW-1185">Reference proteome</keyword>
<comment type="caution">
    <text evidence="1">The sequence shown here is derived from an EMBL/GenBank/DDBJ whole genome shotgun (WGS) entry which is preliminary data.</text>
</comment>
<dbReference type="Proteomes" id="UP000588098">
    <property type="component" value="Unassembled WGS sequence"/>
</dbReference>